<evidence type="ECO:0000313" key="2">
    <source>
        <dbReference type="Proteomes" id="UP000264820"/>
    </source>
</evidence>
<dbReference type="GeneTree" id="ENSGT01120000272591"/>
<dbReference type="STRING" id="109280.ENSHCOP00000025718"/>
<sequence length="96" mass="11085">MHCHRLPDDQAILHQLADLLACLGIGNLISLVGIQPNLLLATAHDAGRQALLKPEHTWETSWIRHVIRRNHLTDKLFYYTQFGFVPNFLWRFSTPT</sequence>
<evidence type="ECO:0000313" key="1">
    <source>
        <dbReference type="Ensembl" id="ENSHCOP00000025718.1"/>
    </source>
</evidence>
<dbReference type="Proteomes" id="UP000264820">
    <property type="component" value="Unplaced"/>
</dbReference>
<name>A0A3Q2ZHB8_HIPCM</name>
<accession>A0A3Q2ZHB8</accession>
<dbReference type="Ensembl" id="ENSHCOT00000020194.1">
    <property type="protein sequence ID" value="ENSHCOP00000025718.1"/>
    <property type="gene ID" value="ENSHCOG00000016061.1"/>
</dbReference>
<reference evidence="1" key="2">
    <citation type="submission" date="2025-09" db="UniProtKB">
        <authorList>
            <consortium name="Ensembl"/>
        </authorList>
    </citation>
    <scope>IDENTIFICATION</scope>
</reference>
<dbReference type="AlphaFoldDB" id="A0A3Q2ZHB8"/>
<protein>
    <submittedName>
        <fullName evidence="1">Uncharacterized protein</fullName>
    </submittedName>
</protein>
<reference evidence="1" key="1">
    <citation type="submission" date="2025-08" db="UniProtKB">
        <authorList>
            <consortium name="Ensembl"/>
        </authorList>
    </citation>
    <scope>IDENTIFICATION</scope>
</reference>
<keyword evidence="2" id="KW-1185">Reference proteome</keyword>
<organism evidence="1 2">
    <name type="scientific">Hippocampus comes</name>
    <name type="common">Tiger tail seahorse</name>
    <dbReference type="NCBI Taxonomy" id="109280"/>
    <lineage>
        <taxon>Eukaryota</taxon>
        <taxon>Metazoa</taxon>
        <taxon>Chordata</taxon>
        <taxon>Craniata</taxon>
        <taxon>Vertebrata</taxon>
        <taxon>Euteleostomi</taxon>
        <taxon>Actinopterygii</taxon>
        <taxon>Neopterygii</taxon>
        <taxon>Teleostei</taxon>
        <taxon>Neoteleostei</taxon>
        <taxon>Acanthomorphata</taxon>
        <taxon>Syngnathiaria</taxon>
        <taxon>Syngnathiformes</taxon>
        <taxon>Syngnathoidei</taxon>
        <taxon>Syngnathidae</taxon>
        <taxon>Hippocampus</taxon>
    </lineage>
</organism>
<proteinExistence type="predicted"/>